<dbReference type="InterPro" id="IPR049453">
    <property type="entry name" value="Memb_transporter_dom"/>
</dbReference>
<dbReference type="PANTHER" id="PTHR30509:SF9">
    <property type="entry name" value="MULTIDRUG RESISTANCE PROTEIN MDTO"/>
    <property type="match status" value="1"/>
</dbReference>
<keyword evidence="3 7" id="KW-0812">Transmembrane</keyword>
<feature type="transmembrane region" description="Helical" evidence="7">
    <location>
        <begin position="144"/>
        <end position="162"/>
    </location>
</feature>
<organism evidence="9">
    <name type="scientific">uncultured Thermomicrobiales bacterium</name>
    <dbReference type="NCBI Taxonomy" id="1645740"/>
    <lineage>
        <taxon>Bacteria</taxon>
        <taxon>Pseudomonadati</taxon>
        <taxon>Thermomicrobiota</taxon>
        <taxon>Thermomicrobia</taxon>
        <taxon>Thermomicrobiales</taxon>
        <taxon>environmental samples</taxon>
    </lineage>
</organism>
<evidence type="ECO:0000256" key="7">
    <source>
        <dbReference type="SAM" id="Phobius"/>
    </source>
</evidence>
<feature type="domain" description="Integral membrane bound transporter" evidence="8">
    <location>
        <begin position="41"/>
        <end position="155"/>
    </location>
</feature>
<name>A0A6J4U930_9BACT</name>
<evidence type="ECO:0000256" key="2">
    <source>
        <dbReference type="ARBA" id="ARBA00022475"/>
    </source>
</evidence>
<dbReference type="Pfam" id="PF13515">
    <property type="entry name" value="FUSC_2"/>
    <property type="match status" value="1"/>
</dbReference>
<comment type="subcellular location">
    <subcellularLocation>
        <location evidence="1">Cell membrane</location>
        <topology evidence="1">Multi-pass membrane protein</topology>
    </subcellularLocation>
</comment>
<protein>
    <recommendedName>
        <fullName evidence="8">Integral membrane bound transporter domain-containing protein</fullName>
    </recommendedName>
</protein>
<evidence type="ECO:0000313" key="9">
    <source>
        <dbReference type="EMBL" id="CAA9542051.1"/>
    </source>
</evidence>
<evidence type="ECO:0000256" key="6">
    <source>
        <dbReference type="ARBA" id="ARBA00043993"/>
    </source>
</evidence>
<dbReference type="AlphaFoldDB" id="A0A6J4U930"/>
<evidence type="ECO:0000259" key="8">
    <source>
        <dbReference type="Pfam" id="PF13515"/>
    </source>
</evidence>
<sequence>MASVAARLSQVAAWLSRIGPGGRALKTALAAGLAWEVGSRVPGAPTPYLAPLTAVLVTQITIADSIGAATQRFFGIVLGVGVALAVGGVAGLSGPSIALMVLLALMLGSAVHLGPQGIPQVAISALLIVAVGSAPTLELAYARVVETIIGAAIGIGINALLAPPSHLATARAAVAAHGDALAGVLDRLAAAIMVGITGDEADAILGEARATDGLLREAQAAVSRTEAALRFNLWQRHERPATERLALTLRTLERVAIQARGIVRTVDDAVAPEGRTPSTWIDPWALGSGLGAAITDIARLVRAFPAALAPGSGDHRPAFALLVDEAARSRCLVAGAGEAQDIRRESDGWIELGSVLADLDRIRRELAEVVAAPPLDGAPLPPLAPGS</sequence>
<feature type="transmembrane region" description="Helical" evidence="7">
    <location>
        <begin position="118"/>
        <end position="137"/>
    </location>
</feature>
<evidence type="ECO:0000256" key="1">
    <source>
        <dbReference type="ARBA" id="ARBA00004651"/>
    </source>
</evidence>
<evidence type="ECO:0000256" key="5">
    <source>
        <dbReference type="ARBA" id="ARBA00023136"/>
    </source>
</evidence>
<feature type="transmembrane region" description="Helical" evidence="7">
    <location>
        <begin position="73"/>
        <end position="106"/>
    </location>
</feature>
<keyword evidence="4 7" id="KW-1133">Transmembrane helix</keyword>
<gene>
    <name evidence="9" type="ORF">AVDCRST_MAG59-919</name>
</gene>
<dbReference type="PANTHER" id="PTHR30509">
    <property type="entry name" value="P-HYDROXYBENZOIC ACID EFFLUX PUMP SUBUNIT-RELATED"/>
    <property type="match status" value="1"/>
</dbReference>
<keyword evidence="5 7" id="KW-0472">Membrane</keyword>
<evidence type="ECO:0000256" key="3">
    <source>
        <dbReference type="ARBA" id="ARBA00022692"/>
    </source>
</evidence>
<reference evidence="9" key="1">
    <citation type="submission" date="2020-02" db="EMBL/GenBank/DDBJ databases">
        <authorList>
            <person name="Meier V. D."/>
        </authorList>
    </citation>
    <scope>NUCLEOTIDE SEQUENCE</scope>
    <source>
        <strain evidence="9">AVDCRST_MAG59</strain>
    </source>
</reference>
<evidence type="ECO:0000256" key="4">
    <source>
        <dbReference type="ARBA" id="ARBA00022989"/>
    </source>
</evidence>
<proteinExistence type="inferred from homology"/>
<comment type="similarity">
    <text evidence="6">Belongs to the YccS/YhfK family.</text>
</comment>
<dbReference type="GO" id="GO:0005886">
    <property type="term" value="C:plasma membrane"/>
    <property type="evidence" value="ECO:0007669"/>
    <property type="project" value="UniProtKB-SubCell"/>
</dbReference>
<accession>A0A6J4U930</accession>
<keyword evidence="2" id="KW-1003">Cell membrane</keyword>
<dbReference type="EMBL" id="CADCWF010000050">
    <property type="protein sequence ID" value="CAA9542051.1"/>
    <property type="molecule type" value="Genomic_DNA"/>
</dbReference>